<dbReference type="Gene3D" id="2.60.40.10">
    <property type="entry name" value="Immunoglobulins"/>
    <property type="match status" value="1"/>
</dbReference>
<feature type="domain" description="Fibronectin type-III" evidence="2">
    <location>
        <begin position="176"/>
        <end position="278"/>
    </location>
</feature>
<evidence type="ECO:0000259" key="2">
    <source>
        <dbReference type="PROSITE" id="PS50853"/>
    </source>
</evidence>
<organism evidence="3 4">
    <name type="scientific">Candidatus Gottesmanbacteria bacterium GW2011_GWC2_39_8</name>
    <dbReference type="NCBI Taxonomy" id="1618450"/>
    <lineage>
        <taxon>Bacteria</taxon>
        <taxon>Candidatus Gottesmaniibacteriota</taxon>
    </lineage>
</organism>
<comment type="caution">
    <text evidence="3">The sequence shown here is derived from an EMBL/GenBank/DDBJ whole genome shotgun (WGS) entry which is preliminary data.</text>
</comment>
<reference evidence="3 4" key="1">
    <citation type="journal article" date="2015" name="Nature">
        <title>rRNA introns, odd ribosomes, and small enigmatic genomes across a large radiation of phyla.</title>
        <authorList>
            <person name="Brown C.T."/>
            <person name="Hug L.A."/>
            <person name="Thomas B.C."/>
            <person name="Sharon I."/>
            <person name="Castelle C.J."/>
            <person name="Singh A."/>
            <person name="Wilkins M.J."/>
            <person name="Williams K.H."/>
            <person name="Banfield J.F."/>
        </authorList>
    </citation>
    <scope>NUCLEOTIDE SEQUENCE [LARGE SCALE GENOMIC DNA]</scope>
</reference>
<dbReference type="AlphaFoldDB" id="A0A0G0T323"/>
<evidence type="ECO:0000256" key="1">
    <source>
        <dbReference type="SAM" id="MobiDB-lite"/>
    </source>
</evidence>
<proteinExistence type="predicted"/>
<dbReference type="InterPro" id="IPR003961">
    <property type="entry name" value="FN3_dom"/>
</dbReference>
<dbReference type="PROSITE" id="PS50853">
    <property type="entry name" value="FN3"/>
    <property type="match status" value="1"/>
</dbReference>
<dbReference type="InterPro" id="IPR013783">
    <property type="entry name" value="Ig-like_fold"/>
</dbReference>
<protein>
    <recommendedName>
        <fullName evidence="2">Fibronectin type-III domain-containing protein</fullName>
    </recommendedName>
</protein>
<accession>A0A0G0T323</accession>
<gene>
    <name evidence="3" type="ORF">UT63_C0049G0011</name>
</gene>
<evidence type="ECO:0000313" key="4">
    <source>
        <dbReference type="Proteomes" id="UP000034539"/>
    </source>
</evidence>
<dbReference type="EMBL" id="LBXN01000049">
    <property type="protein sequence ID" value="KKR32212.1"/>
    <property type="molecule type" value="Genomic_DNA"/>
</dbReference>
<dbReference type="InterPro" id="IPR036116">
    <property type="entry name" value="FN3_sf"/>
</dbReference>
<dbReference type="SUPFAM" id="SSF49265">
    <property type="entry name" value="Fibronectin type III"/>
    <property type="match status" value="1"/>
</dbReference>
<name>A0A0G0T323_9BACT</name>
<dbReference type="Proteomes" id="UP000034539">
    <property type="component" value="Unassembled WGS sequence"/>
</dbReference>
<evidence type="ECO:0000313" key="3">
    <source>
        <dbReference type="EMBL" id="KKR32212.1"/>
    </source>
</evidence>
<feature type="region of interest" description="Disordered" evidence="1">
    <location>
        <begin position="157"/>
        <end position="181"/>
    </location>
</feature>
<sequence>MPKKIKSTFQGFFILVPFFLLFVLKTEIISAQHPTGGGVSEYCGDGICGGGETCESCPSGDSGGDCSPCPSDNRQVWCSNTSSCDPGYDVSCVGDCQSGTSCTCSPLAGGGGGGGGPVCADDSGCSGSAVCPIGLSGYLYCNEGGCESYCGPSGGGSGGGDPGSPPPAADPVCSNSPESPVLSSPASGTLVGSLSSQTITWNQITNWGASCFADAYYLYFDTNATPTTQVCRIFPGETMSCLSPTLSDNTTYYYRVGARNSSGYIGYSATWWLRTARPVVSGTLFDDANVDQCKDAGENAISNGAGVTVTLSGNACTKMSDTTFQCVVDAGNGQGLVAGNYTPYYGLQSGCSDNACGVLNCTLNLAAGDNITRNIGLVLPFWWQTKNGHVYTGGSLSSSIPANPADYDTGAASSKYFVLDEPGVVTSTGSQDFGQNGGSVSSGTWNLNTYTNANTTYNYAYFKEMLKDKLTAFGSGGTIAGGNSNTLSGGILTDPATGTTHDVNSTTGNNIFDIDGDLTVTDTAALTGSPPFVGVFLVSGKINITTNNIAPASGYLTFVSQDDISVDPLVTLINGLYVTNGIFHSGVTVDKGLKVVGSMVAYGGVDLQRQQTAGSTKPSEYFVYDPSFLLYMPTILGKSTYLQRE</sequence>